<dbReference type="EC" id="3.5.1.41" evidence="13"/>
<evidence type="ECO:0000256" key="6">
    <source>
        <dbReference type="ARBA" id="ARBA00022801"/>
    </source>
</evidence>
<dbReference type="AlphaFoldDB" id="G8BZK3"/>
<dbReference type="RefSeq" id="XP_003687765.1">
    <property type="nucleotide sequence ID" value="XM_003687717.1"/>
</dbReference>
<accession>G8BZK3</accession>
<evidence type="ECO:0000256" key="3">
    <source>
        <dbReference type="ARBA" id="ARBA00022669"/>
    </source>
</evidence>
<keyword evidence="7" id="KW-0749">Sporulation</keyword>
<dbReference type="GO" id="GO:0006032">
    <property type="term" value="P:chitin catabolic process"/>
    <property type="evidence" value="ECO:0007669"/>
    <property type="project" value="UniProtKB-KW"/>
</dbReference>
<dbReference type="Pfam" id="PF01522">
    <property type="entry name" value="Polysacc_deac_1"/>
    <property type="match status" value="1"/>
</dbReference>
<evidence type="ECO:0000256" key="4">
    <source>
        <dbReference type="ARBA" id="ARBA00022723"/>
    </source>
</evidence>
<evidence type="ECO:0000256" key="11">
    <source>
        <dbReference type="ARBA" id="ARBA00023285"/>
    </source>
</evidence>
<evidence type="ECO:0000256" key="2">
    <source>
        <dbReference type="ARBA" id="ARBA00010973"/>
    </source>
</evidence>
<dbReference type="KEGG" id="tpf:TPHA_0K01980"/>
<evidence type="ECO:0000256" key="8">
    <source>
        <dbReference type="ARBA" id="ARBA00023024"/>
    </source>
</evidence>
<keyword evidence="20" id="KW-1185">Reference proteome</keyword>
<dbReference type="GO" id="GO:0008061">
    <property type="term" value="F:chitin binding"/>
    <property type="evidence" value="ECO:0007669"/>
    <property type="project" value="UniProtKB-KW"/>
</dbReference>
<evidence type="ECO:0000256" key="7">
    <source>
        <dbReference type="ARBA" id="ARBA00022969"/>
    </source>
</evidence>
<feature type="signal peptide" evidence="17">
    <location>
        <begin position="1"/>
        <end position="18"/>
    </location>
</feature>
<gene>
    <name evidence="19" type="primary">TPHA0K01980</name>
    <name evidence="19" type="ordered locus">TPHA_0K01980</name>
</gene>
<evidence type="ECO:0000256" key="13">
    <source>
        <dbReference type="ARBA" id="ARBA00024056"/>
    </source>
</evidence>
<reference evidence="19 20" key="1">
    <citation type="journal article" date="2011" name="Proc. Natl. Acad. Sci. U.S.A.">
        <title>Evolutionary erosion of yeast sex chromosomes by mating-type switching accidents.</title>
        <authorList>
            <person name="Gordon J.L."/>
            <person name="Armisen D."/>
            <person name="Proux-Wera E."/>
            <person name="Oheigeartaigh S.S."/>
            <person name="Byrne K.P."/>
            <person name="Wolfe K.H."/>
        </authorList>
    </citation>
    <scope>NUCLEOTIDE SEQUENCE [LARGE SCALE GENOMIC DNA]</scope>
    <source>
        <strain evidence="20">ATCC 24235 / CBS 4417 / NBRC 1672 / NRRL Y-8282 / UCD 70-5</strain>
    </source>
</reference>
<organism evidence="19 20">
    <name type="scientific">Tetrapisispora phaffii (strain ATCC 24235 / CBS 4417 / NBRC 1672 / NRRL Y-8282 / UCD 70-5)</name>
    <name type="common">Yeast</name>
    <name type="synonym">Fabospora phaffii</name>
    <dbReference type="NCBI Taxonomy" id="1071381"/>
    <lineage>
        <taxon>Eukaryota</taxon>
        <taxon>Fungi</taxon>
        <taxon>Dikarya</taxon>
        <taxon>Ascomycota</taxon>
        <taxon>Saccharomycotina</taxon>
        <taxon>Saccharomycetes</taxon>
        <taxon>Saccharomycetales</taxon>
        <taxon>Saccharomycetaceae</taxon>
        <taxon>Tetrapisispora</taxon>
    </lineage>
</organism>
<sequence>MKLPLVFLVSSLLHLVRSRAPLNSNITKLPSNEAPYMNIFNNGTRGYVGDKSRQTPFPQWLADFTGLSEWPGLNPPYIPLDFIDFNKIPNIPRYGQSECNSRRKQLLNNKDVCSFDCDACVEKDDIFTCPKLSQTFDDGPSFATESLLNHIKNKSTFFNLGINIINFPSIYQKMMDRGHLIGTHTWSHPYLPNLSNEDIIAEIEWSIWAMNATGHHLPRYFRPPYGGIDNRVRSITRQFGLQAVLWDHDTFDWRLVGSNNSRHTERDIYKSVINWIRKKTGLILEHDGAFKTVEIAKNIYDLIGPDQLNVAECVGGTPYLKTFPS</sequence>
<comment type="cofactor">
    <cofactor evidence="1">
        <name>Co(2+)</name>
        <dbReference type="ChEBI" id="CHEBI:48828"/>
    </cofactor>
</comment>
<evidence type="ECO:0000256" key="10">
    <source>
        <dbReference type="ARBA" id="ARBA00023277"/>
    </source>
</evidence>
<evidence type="ECO:0000313" key="20">
    <source>
        <dbReference type="Proteomes" id="UP000005666"/>
    </source>
</evidence>
<dbReference type="eggNOG" id="ENOG502QRIP">
    <property type="taxonomic scope" value="Eukaryota"/>
</dbReference>
<dbReference type="HOGENOM" id="CLU_030200_1_0_1"/>
<dbReference type="FunFam" id="3.20.20.370:FF:000008">
    <property type="entry name" value="Chitin deacetylase"/>
    <property type="match status" value="1"/>
</dbReference>
<keyword evidence="12" id="KW-0624">Polysaccharide degradation</keyword>
<dbReference type="GeneID" id="11533399"/>
<dbReference type="PANTHER" id="PTHR10587">
    <property type="entry name" value="GLYCOSYL TRANSFERASE-RELATED"/>
    <property type="match status" value="1"/>
</dbReference>
<evidence type="ECO:0000256" key="16">
    <source>
        <dbReference type="ARBA" id="ARBA00060373"/>
    </source>
</evidence>
<comment type="catalytic activity">
    <reaction evidence="14">
        <text>[(1-&gt;4)-N-acetyl-beta-D-glucosaminyl](n) + n H2O = chitosan + n acetate</text>
        <dbReference type="Rhea" id="RHEA:10464"/>
        <dbReference type="Rhea" id="RHEA-COMP:9593"/>
        <dbReference type="Rhea" id="RHEA-COMP:9597"/>
        <dbReference type="ChEBI" id="CHEBI:15377"/>
        <dbReference type="ChEBI" id="CHEBI:17029"/>
        <dbReference type="ChEBI" id="CHEBI:30089"/>
        <dbReference type="ChEBI" id="CHEBI:57704"/>
        <dbReference type="EC" id="3.5.1.41"/>
    </reaction>
    <physiologicalReaction direction="left-to-right" evidence="14">
        <dbReference type="Rhea" id="RHEA:10465"/>
    </physiologicalReaction>
</comment>
<dbReference type="OrthoDB" id="2125469at2759"/>
<keyword evidence="10" id="KW-0119">Carbohydrate metabolism</keyword>
<dbReference type="InterPro" id="IPR050248">
    <property type="entry name" value="Polysacc_deacetylase_ArnD"/>
</dbReference>
<dbReference type="GO" id="GO:0005628">
    <property type="term" value="C:prospore membrane"/>
    <property type="evidence" value="ECO:0007669"/>
    <property type="project" value="TreeGrafter"/>
</dbReference>
<keyword evidence="8" id="KW-0146">Chitin degradation</keyword>
<dbReference type="Proteomes" id="UP000005666">
    <property type="component" value="Chromosome 11"/>
</dbReference>
<dbReference type="PANTHER" id="PTHR10587:SF133">
    <property type="entry name" value="CHITIN DEACETYLASE 1-RELATED"/>
    <property type="match status" value="1"/>
</dbReference>
<evidence type="ECO:0000256" key="9">
    <source>
        <dbReference type="ARBA" id="ARBA00023180"/>
    </source>
</evidence>
<dbReference type="GO" id="GO:0046872">
    <property type="term" value="F:metal ion binding"/>
    <property type="evidence" value="ECO:0007669"/>
    <property type="project" value="UniProtKB-KW"/>
</dbReference>
<keyword evidence="9" id="KW-0325">Glycoprotein</keyword>
<evidence type="ECO:0000256" key="17">
    <source>
        <dbReference type="SAM" id="SignalP"/>
    </source>
</evidence>
<dbReference type="PROSITE" id="PS51677">
    <property type="entry name" value="NODB"/>
    <property type="match status" value="1"/>
</dbReference>
<dbReference type="SUPFAM" id="SSF88713">
    <property type="entry name" value="Glycoside hydrolase/deacetylase"/>
    <property type="match status" value="1"/>
</dbReference>
<comment type="subcellular location">
    <subcellularLocation>
        <location evidence="16">Prospore</location>
    </subcellularLocation>
</comment>
<feature type="domain" description="NodB homology" evidence="18">
    <location>
        <begin position="130"/>
        <end position="315"/>
    </location>
</feature>
<dbReference type="GO" id="GO:0004099">
    <property type="term" value="F:chitin deacetylase activity"/>
    <property type="evidence" value="ECO:0007669"/>
    <property type="project" value="UniProtKB-EC"/>
</dbReference>
<evidence type="ECO:0000256" key="1">
    <source>
        <dbReference type="ARBA" id="ARBA00001941"/>
    </source>
</evidence>
<dbReference type="GO" id="GO:0000272">
    <property type="term" value="P:polysaccharide catabolic process"/>
    <property type="evidence" value="ECO:0007669"/>
    <property type="project" value="UniProtKB-KW"/>
</dbReference>
<dbReference type="OMA" id="QWSIWAM"/>
<dbReference type="InterPro" id="IPR002509">
    <property type="entry name" value="NODB_dom"/>
</dbReference>
<evidence type="ECO:0000256" key="5">
    <source>
        <dbReference type="ARBA" id="ARBA00022729"/>
    </source>
</evidence>
<evidence type="ECO:0000256" key="14">
    <source>
        <dbReference type="ARBA" id="ARBA00048494"/>
    </source>
</evidence>
<protein>
    <recommendedName>
        <fullName evidence="13">chitin deacetylase</fullName>
        <ecNumber evidence="13">3.5.1.41</ecNumber>
    </recommendedName>
</protein>
<dbReference type="EMBL" id="HE612866">
    <property type="protein sequence ID" value="CCE65331.1"/>
    <property type="molecule type" value="Genomic_DNA"/>
</dbReference>
<keyword evidence="6" id="KW-0378">Hydrolase</keyword>
<comment type="similarity">
    <text evidence="2">Belongs to the polysaccharide deacetylase family.</text>
</comment>
<evidence type="ECO:0000313" key="19">
    <source>
        <dbReference type="EMBL" id="CCE65331.1"/>
    </source>
</evidence>
<dbReference type="Gene3D" id="3.20.20.370">
    <property type="entry name" value="Glycoside hydrolase/deacetylase"/>
    <property type="match status" value="1"/>
</dbReference>
<keyword evidence="11" id="KW-0170">Cobalt</keyword>
<comment type="function">
    <text evidence="15">Hydrolyzes the N-acetamido groups of N-acetyl-D-glucosamine residues in chitin to form chitosan and acetate. Chitosan is a component of the spore wall.</text>
</comment>
<evidence type="ECO:0000256" key="15">
    <source>
        <dbReference type="ARBA" id="ARBA00054095"/>
    </source>
</evidence>
<keyword evidence="3" id="KW-0147">Chitin-binding</keyword>
<keyword evidence="5 17" id="KW-0732">Signal</keyword>
<evidence type="ECO:0000256" key="12">
    <source>
        <dbReference type="ARBA" id="ARBA00023326"/>
    </source>
</evidence>
<evidence type="ECO:0000259" key="18">
    <source>
        <dbReference type="PROSITE" id="PS51677"/>
    </source>
</evidence>
<dbReference type="STRING" id="1071381.G8BZK3"/>
<dbReference type="InterPro" id="IPR011330">
    <property type="entry name" value="Glyco_hydro/deAcase_b/a-brl"/>
</dbReference>
<keyword evidence="4" id="KW-0479">Metal-binding</keyword>
<dbReference type="GO" id="GO:0030476">
    <property type="term" value="P:ascospore wall assembly"/>
    <property type="evidence" value="ECO:0007669"/>
    <property type="project" value="TreeGrafter"/>
</dbReference>
<feature type="chain" id="PRO_5003508755" description="chitin deacetylase" evidence="17">
    <location>
        <begin position="19"/>
        <end position="325"/>
    </location>
</feature>
<proteinExistence type="inferred from homology"/>
<name>G8BZK3_TETPH</name>